<dbReference type="CDD" id="cd03801">
    <property type="entry name" value="GT4_PimA-like"/>
    <property type="match status" value="1"/>
</dbReference>
<evidence type="ECO:0000313" key="8">
    <source>
        <dbReference type="Proteomes" id="UP001056336"/>
    </source>
</evidence>
<gene>
    <name evidence="7" type="ORF">M6D93_04970</name>
</gene>
<sequence length="721" mass="77105">MSEPGLDGGAPSVDRTQRLAIVVVNYGAHALLAANLAGMPFDRASTDVVVVDNFVSADERAAAQDLARTHGWLLVAQDGNPGFGAGVNAGIAAATARCAAFLILNPDARIEADVAAALHREVLDAPLTMVSPQVQTAAGAVEYNGSSFNLADGRIRSLLPRDAATPDRVRLDAAGGVVEPGWQGWLPGACLMLHEQLLERAGGFDESLFLYWEDVELSYRVEAAGGRLLLRRDLVAVHDEGGTQQRSGRAKSGLYYRYNCRNRLAFAAGALPRREVARWLVRTPAVSWEILLRGGRRQLVHSPRPLLAAVRGSLSGARLALRTVLTGYRPVPASTKRPAVLIAHPGAELYGSDRVMLETVSALTDSGCAVTVALPSAGPLVAEIEQRGGQVVQCRMPVVRKSALRPRGFLALLADAVIGLIPAVRLIRRHGRAAVYVSTITVPSWLILGRLLGRRVVCHVHEAERSAPRPVRMLLAAPALAASRLVVNSQFSLDVLVSAIPRLAGRSVVVYNGVIGPQQLVPAREDLLGGPRLLFIGRLSPRKGPQVALAALAELARRGHEAHLVLLGSVFRGYEWFETDLRTTVQTQGLSDRVRFAGFEQDVWPLIADSDIVLVPSVADEPFGNTAVEAVLAARPLLVSATSGLMEAAAGYTSARALDPAAPASWADAVEAMVADWSALRGAALADAAVAEERHSLKRYRDELNRVLLADDQTWQSGRQT</sequence>
<dbReference type="SUPFAM" id="SSF53448">
    <property type="entry name" value="Nucleotide-diphospho-sugar transferases"/>
    <property type="match status" value="1"/>
</dbReference>
<keyword evidence="4 7" id="KW-0808">Transferase</keyword>
<dbReference type="Gene3D" id="3.40.50.2000">
    <property type="entry name" value="Glycogen Phosphorylase B"/>
    <property type="match status" value="2"/>
</dbReference>
<evidence type="ECO:0000256" key="4">
    <source>
        <dbReference type="ARBA" id="ARBA00022679"/>
    </source>
</evidence>
<evidence type="ECO:0000256" key="1">
    <source>
        <dbReference type="ARBA" id="ARBA00004776"/>
    </source>
</evidence>
<evidence type="ECO:0000259" key="6">
    <source>
        <dbReference type="Pfam" id="PF13439"/>
    </source>
</evidence>
<dbReference type="Pfam" id="PF13439">
    <property type="entry name" value="Glyco_transf_4"/>
    <property type="match status" value="1"/>
</dbReference>
<keyword evidence="3 7" id="KW-0328">Glycosyltransferase</keyword>
<comment type="similarity">
    <text evidence="2">Belongs to the glycosyltransferase 2 family.</text>
</comment>
<dbReference type="Gene3D" id="3.90.550.10">
    <property type="entry name" value="Spore Coat Polysaccharide Biosynthesis Protein SpsA, Chain A"/>
    <property type="match status" value="1"/>
</dbReference>
<feature type="domain" description="Glycosyltransferase subfamily 4-like N-terminal" evidence="6">
    <location>
        <begin position="351"/>
        <end position="514"/>
    </location>
</feature>
<keyword evidence="8" id="KW-1185">Reference proteome</keyword>
<reference evidence="7" key="2">
    <citation type="submission" date="2022-05" db="EMBL/GenBank/DDBJ databases">
        <authorList>
            <person name="Kim J.-S."/>
            <person name="Lee K."/>
            <person name="Suh M."/>
            <person name="Eom M."/>
            <person name="Kim J.-S."/>
            <person name="Kim D.-S."/>
            <person name="Ko S.-H."/>
            <person name="Shin Y."/>
            <person name="Lee J.-S."/>
        </authorList>
    </citation>
    <scope>NUCLEOTIDE SEQUENCE</scope>
    <source>
        <strain evidence="7">N237</strain>
    </source>
</reference>
<evidence type="ECO:0000256" key="3">
    <source>
        <dbReference type="ARBA" id="ARBA00022676"/>
    </source>
</evidence>
<dbReference type="InterPro" id="IPR001296">
    <property type="entry name" value="Glyco_trans_1"/>
</dbReference>
<evidence type="ECO:0000313" key="7">
    <source>
        <dbReference type="EMBL" id="UQX89357.1"/>
    </source>
</evidence>
<reference evidence="7" key="1">
    <citation type="journal article" date="2018" name="Int. J. Syst. Evol. Microbiol.">
        <title>Jatrophihabitans telluris sp. nov., isolated from sediment soil of lava forest wetlands and the emended description of the genus Jatrophihabitans.</title>
        <authorList>
            <person name="Lee K.C."/>
            <person name="Suh M.K."/>
            <person name="Eom M.K."/>
            <person name="Kim K.K."/>
            <person name="Kim J.S."/>
            <person name="Kim D.S."/>
            <person name="Ko S.H."/>
            <person name="Shin Y.K."/>
            <person name="Lee J.S."/>
        </authorList>
    </citation>
    <scope>NUCLEOTIDE SEQUENCE</scope>
    <source>
        <strain evidence="7">N237</strain>
    </source>
</reference>
<protein>
    <submittedName>
        <fullName evidence="7">Glycosyltransferase</fullName>
        <ecNumber evidence="7">2.4.-.-</ecNumber>
    </submittedName>
</protein>
<dbReference type="EC" id="2.4.-.-" evidence="7"/>
<dbReference type="InterPro" id="IPR028098">
    <property type="entry name" value="Glyco_trans_4-like_N"/>
</dbReference>
<dbReference type="GO" id="GO:0016757">
    <property type="term" value="F:glycosyltransferase activity"/>
    <property type="evidence" value="ECO:0007669"/>
    <property type="project" value="UniProtKB-KW"/>
</dbReference>
<name>A0ABY4R1H8_9ACTN</name>
<comment type="pathway">
    <text evidence="1">Cell wall biogenesis; cell wall polysaccharide biosynthesis.</text>
</comment>
<dbReference type="Pfam" id="PF00534">
    <property type="entry name" value="Glycos_transf_1"/>
    <property type="match status" value="1"/>
</dbReference>
<organism evidence="7 8">
    <name type="scientific">Jatrophihabitans telluris</name>
    <dbReference type="NCBI Taxonomy" id="2038343"/>
    <lineage>
        <taxon>Bacteria</taxon>
        <taxon>Bacillati</taxon>
        <taxon>Actinomycetota</taxon>
        <taxon>Actinomycetes</taxon>
        <taxon>Jatrophihabitantales</taxon>
        <taxon>Jatrophihabitantaceae</taxon>
        <taxon>Jatrophihabitans</taxon>
    </lineage>
</organism>
<proteinExistence type="inferred from homology"/>
<evidence type="ECO:0000256" key="2">
    <source>
        <dbReference type="ARBA" id="ARBA00006739"/>
    </source>
</evidence>
<dbReference type="PANTHER" id="PTHR43179:SF12">
    <property type="entry name" value="GALACTOFURANOSYLTRANSFERASE GLFT2"/>
    <property type="match status" value="1"/>
</dbReference>
<accession>A0ABY4R1H8</accession>
<evidence type="ECO:0000259" key="5">
    <source>
        <dbReference type="Pfam" id="PF00534"/>
    </source>
</evidence>
<dbReference type="RefSeq" id="WP_249773253.1">
    <property type="nucleotide sequence ID" value="NZ_CP097332.1"/>
</dbReference>
<feature type="domain" description="Glycosyl transferase family 1" evidence="5">
    <location>
        <begin position="531"/>
        <end position="677"/>
    </location>
</feature>
<dbReference type="Proteomes" id="UP001056336">
    <property type="component" value="Chromosome"/>
</dbReference>
<dbReference type="EMBL" id="CP097332">
    <property type="protein sequence ID" value="UQX89357.1"/>
    <property type="molecule type" value="Genomic_DNA"/>
</dbReference>
<dbReference type="PANTHER" id="PTHR43179">
    <property type="entry name" value="RHAMNOSYLTRANSFERASE WBBL"/>
    <property type="match status" value="1"/>
</dbReference>
<dbReference type="SUPFAM" id="SSF53756">
    <property type="entry name" value="UDP-Glycosyltransferase/glycogen phosphorylase"/>
    <property type="match status" value="1"/>
</dbReference>
<dbReference type="InterPro" id="IPR029044">
    <property type="entry name" value="Nucleotide-diphossugar_trans"/>
</dbReference>